<comment type="caution">
    <text evidence="2">The sequence shown here is derived from an EMBL/GenBank/DDBJ whole genome shotgun (WGS) entry which is preliminary data.</text>
</comment>
<feature type="transmembrane region" description="Helical" evidence="1">
    <location>
        <begin position="52"/>
        <end position="73"/>
    </location>
</feature>
<sequence length="133" mass="14524">MEVVKQMRQKIFPFFLVAFYFLVSPQLVIAQINLDTDPAPTLDQLTGLFGRVISIVAIVGGFLSFIALIVGGFKYITARGDPKAITAAQGSITWAIIGLALIIISWLILKVVADFTGLQQLLKFCIGTTCFKL</sequence>
<evidence type="ECO:0000313" key="2">
    <source>
        <dbReference type="EMBL" id="OGY21512.1"/>
    </source>
</evidence>
<dbReference type="AlphaFoldDB" id="A0A1G1W1H4"/>
<dbReference type="STRING" id="1802591.A2113_02040"/>
<keyword evidence="1" id="KW-0812">Transmembrane</keyword>
<evidence type="ECO:0000256" key="1">
    <source>
        <dbReference type="SAM" id="Phobius"/>
    </source>
</evidence>
<keyword evidence="1" id="KW-0472">Membrane</keyword>
<feature type="transmembrane region" description="Helical" evidence="1">
    <location>
        <begin position="12"/>
        <end position="32"/>
    </location>
</feature>
<dbReference type="EMBL" id="MHCN01000013">
    <property type="protein sequence ID" value="OGY21512.1"/>
    <property type="molecule type" value="Genomic_DNA"/>
</dbReference>
<reference evidence="2 3" key="1">
    <citation type="journal article" date="2016" name="Nat. Commun.">
        <title>Thousands of microbial genomes shed light on interconnected biogeochemical processes in an aquifer system.</title>
        <authorList>
            <person name="Anantharaman K."/>
            <person name="Brown C.T."/>
            <person name="Hug L.A."/>
            <person name="Sharon I."/>
            <person name="Castelle C.J."/>
            <person name="Probst A.J."/>
            <person name="Thomas B.C."/>
            <person name="Singh A."/>
            <person name="Wilkins M.J."/>
            <person name="Karaoz U."/>
            <person name="Brodie E.L."/>
            <person name="Williams K.H."/>
            <person name="Hubbard S.S."/>
            <person name="Banfield J.F."/>
        </authorList>
    </citation>
    <scope>NUCLEOTIDE SEQUENCE [LARGE SCALE GENOMIC DNA]</scope>
</reference>
<protein>
    <submittedName>
        <fullName evidence="2">Uncharacterized protein</fullName>
    </submittedName>
</protein>
<dbReference type="Proteomes" id="UP000176299">
    <property type="component" value="Unassembled WGS sequence"/>
</dbReference>
<gene>
    <name evidence="2" type="ORF">A2113_02040</name>
</gene>
<feature type="transmembrane region" description="Helical" evidence="1">
    <location>
        <begin position="85"/>
        <end position="109"/>
    </location>
</feature>
<dbReference type="InterPro" id="IPR043993">
    <property type="entry name" value="T4SS_pilin"/>
</dbReference>
<accession>A0A1G1W1H4</accession>
<proteinExistence type="predicted"/>
<evidence type="ECO:0000313" key="3">
    <source>
        <dbReference type="Proteomes" id="UP000176299"/>
    </source>
</evidence>
<name>A0A1G1W1H4_9BACT</name>
<keyword evidence="1" id="KW-1133">Transmembrane helix</keyword>
<dbReference type="Pfam" id="PF18895">
    <property type="entry name" value="T4SS_pilin"/>
    <property type="match status" value="1"/>
</dbReference>
<organism evidence="2 3">
    <name type="scientific">Candidatus Woykebacteria bacterium GWA1_44_8</name>
    <dbReference type="NCBI Taxonomy" id="1802591"/>
    <lineage>
        <taxon>Bacteria</taxon>
        <taxon>Candidatus Woykeibacteriota</taxon>
    </lineage>
</organism>